<dbReference type="Proteomes" id="UP000029518">
    <property type="component" value="Chromosome"/>
</dbReference>
<dbReference type="RefSeq" id="WP_042217851.1">
    <property type="nucleotide sequence ID" value="NZ_CP009285.1"/>
</dbReference>
<evidence type="ECO:0000313" key="3">
    <source>
        <dbReference type="Proteomes" id="UP000029518"/>
    </source>
</evidence>
<accession>A0A089MXG4</accession>
<dbReference type="Pfam" id="PF01944">
    <property type="entry name" value="SpoIIM"/>
    <property type="match status" value="1"/>
</dbReference>
<evidence type="ECO:0000256" key="1">
    <source>
        <dbReference type="SAM" id="Phobius"/>
    </source>
</evidence>
<organism evidence="2 3">
    <name type="scientific">Paenibacillus borealis</name>
    <dbReference type="NCBI Taxonomy" id="160799"/>
    <lineage>
        <taxon>Bacteria</taxon>
        <taxon>Bacillati</taxon>
        <taxon>Bacillota</taxon>
        <taxon>Bacilli</taxon>
        <taxon>Bacillales</taxon>
        <taxon>Paenibacillaceae</taxon>
        <taxon>Paenibacillus</taxon>
    </lineage>
</organism>
<dbReference type="EMBL" id="CP009285">
    <property type="protein sequence ID" value="AIQ61094.1"/>
    <property type="molecule type" value="Genomic_DNA"/>
</dbReference>
<dbReference type="KEGG" id="pbd:PBOR_32520"/>
<dbReference type="OrthoDB" id="161024at2"/>
<feature type="transmembrane region" description="Helical" evidence="1">
    <location>
        <begin position="65"/>
        <end position="87"/>
    </location>
</feature>
<protein>
    <submittedName>
        <fullName evidence="2">Membrane protein</fullName>
    </submittedName>
</protein>
<name>A0A089MXG4_PAEBO</name>
<dbReference type="AlphaFoldDB" id="A0A089MXG4"/>
<reference evidence="2" key="1">
    <citation type="submission" date="2014-08" db="EMBL/GenBank/DDBJ databases">
        <title>Comparative genomics of the Paenibacillus odorifer group.</title>
        <authorList>
            <person name="den Bakker H.C."/>
            <person name="Tsai Y.-C.Y.-C."/>
            <person name="Martin N."/>
            <person name="Korlach J."/>
            <person name="Wiedmann M."/>
        </authorList>
    </citation>
    <scope>NUCLEOTIDE SEQUENCE [LARGE SCALE GENOMIC DNA]</scope>
    <source>
        <strain evidence="2">DSM 13188</strain>
    </source>
</reference>
<dbReference type="HOGENOM" id="CLU_099320_0_1_9"/>
<feature type="transmembrane region" description="Helical" evidence="1">
    <location>
        <begin position="94"/>
        <end position="114"/>
    </location>
</feature>
<keyword evidence="3" id="KW-1185">Reference proteome</keyword>
<dbReference type="InterPro" id="IPR002798">
    <property type="entry name" value="SpoIIM-like"/>
</dbReference>
<dbReference type="PANTHER" id="PTHR35337:SF1">
    <property type="entry name" value="SLR1478 PROTEIN"/>
    <property type="match status" value="1"/>
</dbReference>
<gene>
    <name evidence="2" type="ORF">PBOR_32520</name>
</gene>
<dbReference type="PANTHER" id="PTHR35337">
    <property type="entry name" value="SLR1478 PROTEIN"/>
    <property type="match status" value="1"/>
</dbReference>
<keyword evidence="1" id="KW-0812">Transmembrane</keyword>
<feature type="transmembrane region" description="Helical" evidence="1">
    <location>
        <begin position="134"/>
        <end position="156"/>
    </location>
</feature>
<keyword evidence="1" id="KW-0472">Membrane</keyword>
<sequence>MLSFNTFIRDLGTIRKALLTAALLFIAGGVIGWIGTGSLQQLLNEQLKGISEISGDLRESSNPQWSFFVFIFLNNSIKSVVIIFLGALFGILPVLFLLINGAVIGYLIHLSAIQGQDLFTLIVKGLLPHGIIEIPAIIIACAFGLRFGGKALSALLRAGKRNEREADHWQAFMRQTFTASVWIVILLFIAAIIESTITFSLLS</sequence>
<proteinExistence type="predicted"/>
<feature type="transmembrane region" description="Helical" evidence="1">
    <location>
        <begin position="177"/>
        <end position="202"/>
    </location>
</feature>
<keyword evidence="1" id="KW-1133">Transmembrane helix</keyword>
<evidence type="ECO:0000313" key="2">
    <source>
        <dbReference type="EMBL" id="AIQ61094.1"/>
    </source>
</evidence>